<keyword evidence="4" id="KW-1185">Reference proteome</keyword>
<proteinExistence type="predicted"/>
<dbReference type="AlphaFoldDB" id="G7J1T8"/>
<feature type="transmembrane region" description="Helical" evidence="1">
    <location>
        <begin position="130"/>
        <end position="149"/>
    </location>
</feature>
<reference evidence="3" key="3">
    <citation type="submission" date="2015-04" db="UniProtKB">
        <authorList>
            <consortium name="EnsemblPlants"/>
        </authorList>
    </citation>
    <scope>IDENTIFICATION</scope>
    <source>
        <strain evidence="3">cv. Jemalong A17</strain>
    </source>
</reference>
<dbReference type="EMBL" id="CM001219">
    <property type="protein sequence ID" value="AES69310.1"/>
    <property type="molecule type" value="Genomic_DNA"/>
</dbReference>
<name>G7J1T8_MEDTR</name>
<sequence length="161" mass="18400">MILTVASLNFNSYNHIFTHSIGSTRFAPACPLKKVLPNQSICLVWIIVSDNMMSGQGQPSRARVTYQAQRIDVGWRQGVRFWDDVVIRIVVFKYKLCTVNPNLSLIIQRNCSFSTVGDVGNIGRTSLPNIVFSLFVFLNWFAVLTYIYWQHTMFTLEGNPF</sequence>
<accession>G7J1T8</accession>
<protein>
    <submittedName>
        <fullName evidence="2">Transmembrane protein, putative</fullName>
    </submittedName>
</protein>
<keyword evidence="1" id="KW-1133">Transmembrane helix</keyword>
<reference evidence="2 4" key="2">
    <citation type="journal article" date="2014" name="BMC Genomics">
        <title>An improved genome release (version Mt4.0) for the model legume Medicago truncatula.</title>
        <authorList>
            <person name="Tang H."/>
            <person name="Krishnakumar V."/>
            <person name="Bidwell S."/>
            <person name="Rosen B."/>
            <person name="Chan A."/>
            <person name="Zhou S."/>
            <person name="Gentzbittel L."/>
            <person name="Childs K.L."/>
            <person name="Yandell M."/>
            <person name="Gundlach H."/>
            <person name="Mayer K.F."/>
            <person name="Schwartz D.C."/>
            <person name="Town C.D."/>
        </authorList>
    </citation>
    <scope>GENOME REANNOTATION</scope>
    <source>
        <strain evidence="3 4">cv. Jemalong A17</strain>
    </source>
</reference>
<reference evidence="2 4" key="1">
    <citation type="journal article" date="2011" name="Nature">
        <title>The Medicago genome provides insight into the evolution of rhizobial symbioses.</title>
        <authorList>
            <person name="Young N.D."/>
            <person name="Debelle F."/>
            <person name="Oldroyd G.E."/>
            <person name="Geurts R."/>
            <person name="Cannon S.B."/>
            <person name="Udvardi M.K."/>
            <person name="Benedito V.A."/>
            <person name="Mayer K.F."/>
            <person name="Gouzy J."/>
            <person name="Schoof H."/>
            <person name="Van de Peer Y."/>
            <person name="Proost S."/>
            <person name="Cook D.R."/>
            <person name="Meyers B.C."/>
            <person name="Spannagl M."/>
            <person name="Cheung F."/>
            <person name="De Mita S."/>
            <person name="Krishnakumar V."/>
            <person name="Gundlach H."/>
            <person name="Zhou S."/>
            <person name="Mudge J."/>
            <person name="Bharti A.K."/>
            <person name="Murray J.D."/>
            <person name="Naoumkina M.A."/>
            <person name="Rosen B."/>
            <person name="Silverstein K.A."/>
            <person name="Tang H."/>
            <person name="Rombauts S."/>
            <person name="Zhao P.X."/>
            <person name="Zhou P."/>
            <person name="Barbe V."/>
            <person name="Bardou P."/>
            <person name="Bechner M."/>
            <person name="Bellec A."/>
            <person name="Berger A."/>
            <person name="Berges H."/>
            <person name="Bidwell S."/>
            <person name="Bisseling T."/>
            <person name="Choisne N."/>
            <person name="Couloux A."/>
            <person name="Denny R."/>
            <person name="Deshpande S."/>
            <person name="Dai X."/>
            <person name="Doyle J.J."/>
            <person name="Dudez A.M."/>
            <person name="Farmer A.D."/>
            <person name="Fouteau S."/>
            <person name="Franken C."/>
            <person name="Gibelin C."/>
            <person name="Gish J."/>
            <person name="Goldstein S."/>
            <person name="Gonzalez A.J."/>
            <person name="Green P.J."/>
            <person name="Hallab A."/>
            <person name="Hartog M."/>
            <person name="Hua A."/>
            <person name="Humphray S.J."/>
            <person name="Jeong D.H."/>
            <person name="Jing Y."/>
            <person name="Jocker A."/>
            <person name="Kenton S.M."/>
            <person name="Kim D.J."/>
            <person name="Klee K."/>
            <person name="Lai H."/>
            <person name="Lang C."/>
            <person name="Lin S."/>
            <person name="Macmil S.L."/>
            <person name="Magdelenat G."/>
            <person name="Matthews L."/>
            <person name="McCorrison J."/>
            <person name="Monaghan E.L."/>
            <person name="Mun J.H."/>
            <person name="Najar F.Z."/>
            <person name="Nicholson C."/>
            <person name="Noirot C."/>
            <person name="O'Bleness M."/>
            <person name="Paule C.R."/>
            <person name="Poulain J."/>
            <person name="Prion F."/>
            <person name="Qin B."/>
            <person name="Qu C."/>
            <person name="Retzel E.F."/>
            <person name="Riddle C."/>
            <person name="Sallet E."/>
            <person name="Samain S."/>
            <person name="Samson N."/>
            <person name="Sanders I."/>
            <person name="Saurat O."/>
            <person name="Scarpelli C."/>
            <person name="Schiex T."/>
            <person name="Segurens B."/>
            <person name="Severin A.J."/>
            <person name="Sherrier D.J."/>
            <person name="Shi R."/>
            <person name="Sims S."/>
            <person name="Singer S.R."/>
            <person name="Sinharoy S."/>
            <person name="Sterck L."/>
            <person name="Viollet A."/>
            <person name="Wang B.B."/>
            <person name="Wang K."/>
            <person name="Wang M."/>
            <person name="Wang X."/>
            <person name="Warfsmann J."/>
            <person name="Weissenbach J."/>
            <person name="White D.D."/>
            <person name="White J.D."/>
            <person name="Wiley G.B."/>
            <person name="Wincker P."/>
            <person name="Xing Y."/>
            <person name="Yang L."/>
            <person name="Yao Z."/>
            <person name="Ying F."/>
            <person name="Zhai J."/>
            <person name="Zhou L."/>
            <person name="Zuber A."/>
            <person name="Denarie J."/>
            <person name="Dixon R.A."/>
            <person name="May G.D."/>
            <person name="Schwartz D.C."/>
            <person name="Rogers J."/>
            <person name="Quetier F."/>
            <person name="Town C.D."/>
            <person name="Roe B.A."/>
        </authorList>
    </citation>
    <scope>NUCLEOTIDE SEQUENCE [LARGE SCALE GENOMIC DNA]</scope>
    <source>
        <strain evidence="2">A17</strain>
        <strain evidence="3 4">cv. Jemalong A17</strain>
    </source>
</reference>
<organism evidence="2 4">
    <name type="scientific">Medicago truncatula</name>
    <name type="common">Barrel medic</name>
    <name type="synonym">Medicago tribuloides</name>
    <dbReference type="NCBI Taxonomy" id="3880"/>
    <lineage>
        <taxon>Eukaryota</taxon>
        <taxon>Viridiplantae</taxon>
        <taxon>Streptophyta</taxon>
        <taxon>Embryophyta</taxon>
        <taxon>Tracheophyta</taxon>
        <taxon>Spermatophyta</taxon>
        <taxon>Magnoliopsida</taxon>
        <taxon>eudicotyledons</taxon>
        <taxon>Gunneridae</taxon>
        <taxon>Pentapetalae</taxon>
        <taxon>rosids</taxon>
        <taxon>fabids</taxon>
        <taxon>Fabales</taxon>
        <taxon>Fabaceae</taxon>
        <taxon>Papilionoideae</taxon>
        <taxon>50 kb inversion clade</taxon>
        <taxon>NPAAA clade</taxon>
        <taxon>Hologalegina</taxon>
        <taxon>IRL clade</taxon>
        <taxon>Trifolieae</taxon>
        <taxon>Medicago</taxon>
    </lineage>
</organism>
<keyword evidence="1" id="KW-0472">Membrane</keyword>
<evidence type="ECO:0000313" key="4">
    <source>
        <dbReference type="Proteomes" id="UP000002051"/>
    </source>
</evidence>
<evidence type="ECO:0000313" key="3">
    <source>
        <dbReference type="EnsemblPlants" id="AES69310"/>
    </source>
</evidence>
<dbReference type="EnsemblPlants" id="AES69310">
    <property type="protein sequence ID" value="AES69310"/>
    <property type="gene ID" value="MTR_3g027240"/>
</dbReference>
<gene>
    <name evidence="2" type="ordered locus">MTR_3g027240</name>
</gene>
<dbReference type="HOGENOM" id="CLU_1646226_0_0_1"/>
<dbReference type="Proteomes" id="UP000002051">
    <property type="component" value="Chromosome 3"/>
</dbReference>
<keyword evidence="1 2" id="KW-0812">Transmembrane</keyword>
<evidence type="ECO:0000313" key="2">
    <source>
        <dbReference type="EMBL" id="AES69310.1"/>
    </source>
</evidence>
<evidence type="ECO:0000256" key="1">
    <source>
        <dbReference type="SAM" id="Phobius"/>
    </source>
</evidence>
<dbReference type="PaxDb" id="3880-AES69310"/>